<dbReference type="PANTHER" id="PTHR21630:SF10">
    <property type="entry name" value="VENTRICULAR ZONE-EXPRESSED PH DOMAIN-CONTAINING PROTEIN HOMOLOG 1"/>
    <property type="match status" value="1"/>
</dbReference>
<evidence type="ECO:0000313" key="5">
    <source>
        <dbReference type="EMBL" id="SDF46165.1"/>
    </source>
</evidence>
<dbReference type="GO" id="GO:0005886">
    <property type="term" value="C:plasma membrane"/>
    <property type="evidence" value="ECO:0007669"/>
    <property type="project" value="UniProtKB-SubCell"/>
</dbReference>
<dbReference type="GO" id="GO:0012505">
    <property type="term" value="C:endomembrane system"/>
    <property type="evidence" value="ECO:0007669"/>
    <property type="project" value="UniProtKB-SubCell"/>
</dbReference>
<evidence type="ECO:0000256" key="3">
    <source>
        <dbReference type="ARBA" id="ARBA00022475"/>
    </source>
</evidence>
<dbReference type="PANTHER" id="PTHR21630">
    <property type="entry name" value="VEPH-A/MELTED"/>
    <property type="match status" value="1"/>
</dbReference>
<evidence type="ECO:0000256" key="2">
    <source>
        <dbReference type="ARBA" id="ARBA00004236"/>
    </source>
</evidence>
<evidence type="ECO:0000313" key="6">
    <source>
        <dbReference type="Proteomes" id="UP000324020"/>
    </source>
</evidence>
<dbReference type="GO" id="GO:0009966">
    <property type="term" value="P:regulation of signal transduction"/>
    <property type="evidence" value="ECO:0007669"/>
    <property type="project" value="TreeGrafter"/>
</dbReference>
<keyword evidence="6" id="KW-1185">Reference proteome</keyword>
<reference evidence="5 6" key="1">
    <citation type="submission" date="2016-10" db="EMBL/GenBank/DDBJ databases">
        <authorList>
            <person name="Varghese N."/>
            <person name="Submissions S."/>
        </authorList>
    </citation>
    <scope>NUCLEOTIDE SEQUENCE [LARGE SCALE GENOMIC DNA]</scope>
    <source>
        <strain evidence="5 6">CGMCC 1.3527</strain>
    </source>
</reference>
<comment type="subcellular location">
    <subcellularLocation>
        <location evidence="2">Cell membrane</location>
    </subcellularLocation>
    <subcellularLocation>
        <location evidence="1">Endomembrane system</location>
        <topology evidence="1">Peripheral membrane protein</topology>
    </subcellularLocation>
</comment>
<sequence length="371" mass="39934">MPLTHTNRLKLSEMSVRPDQELTEYSLVDRDGNTYTQEDLTAVPETPDPARIEEVISEIESSGGKAQRVALADLANMAAVAPSECGSAVALLADLLNYGPPAVQGEALNVLTQIGESDPEHTRAGVESAVDLVDNSTHSLLRNEALQFLVMFVEHDSTAVTDAVPQLAALLRDESTDTDTAARILAAIGRSQPDALVDVVPKLELFLETEPGRAHVSILTAIGQLSKEHANITVEVIPTAAEFLSAEELTLRSNAAGVLADLADEYPTEVEPWVPDAIELMEDSDEQVRYNATSILARVADEHPDTVSPATEQLLAVLDERELANTRFNACWALKRVNATSALETVREVAATDPDDDVRSVARLAADSIED</sequence>
<name>A0A1G7L9N6_9EURY</name>
<dbReference type="InterPro" id="IPR039888">
    <property type="entry name" value="Melted-like"/>
</dbReference>
<accession>A0A1G7L9N6</accession>
<dbReference type="Pfam" id="PF13646">
    <property type="entry name" value="HEAT_2"/>
    <property type="match status" value="1"/>
</dbReference>
<evidence type="ECO:0000256" key="1">
    <source>
        <dbReference type="ARBA" id="ARBA00004184"/>
    </source>
</evidence>
<dbReference type="Gene3D" id="1.25.10.10">
    <property type="entry name" value="Leucine-rich Repeat Variant"/>
    <property type="match status" value="2"/>
</dbReference>
<dbReference type="InterPro" id="IPR011989">
    <property type="entry name" value="ARM-like"/>
</dbReference>
<organism evidence="5 6">
    <name type="scientific">Halorubrum xinjiangense</name>
    <dbReference type="NCBI Taxonomy" id="261291"/>
    <lineage>
        <taxon>Archaea</taxon>
        <taxon>Methanobacteriati</taxon>
        <taxon>Methanobacteriota</taxon>
        <taxon>Stenosarchaea group</taxon>
        <taxon>Halobacteria</taxon>
        <taxon>Halobacteriales</taxon>
        <taxon>Haloferacaceae</taxon>
        <taxon>Halorubrum</taxon>
    </lineage>
</organism>
<keyword evidence="4" id="KW-0472">Membrane</keyword>
<keyword evidence="3" id="KW-1003">Cell membrane</keyword>
<dbReference type="EMBL" id="FNBO01000004">
    <property type="protein sequence ID" value="SDF46165.1"/>
    <property type="molecule type" value="Genomic_DNA"/>
</dbReference>
<dbReference type="SUPFAM" id="SSF48371">
    <property type="entry name" value="ARM repeat"/>
    <property type="match status" value="1"/>
</dbReference>
<dbReference type="InterPro" id="IPR016024">
    <property type="entry name" value="ARM-type_fold"/>
</dbReference>
<dbReference type="GO" id="GO:0010314">
    <property type="term" value="F:phosphatidylinositol-5-phosphate binding"/>
    <property type="evidence" value="ECO:0007669"/>
    <property type="project" value="TreeGrafter"/>
</dbReference>
<evidence type="ECO:0000256" key="4">
    <source>
        <dbReference type="ARBA" id="ARBA00023136"/>
    </source>
</evidence>
<dbReference type="Proteomes" id="UP000324020">
    <property type="component" value="Unassembled WGS sequence"/>
</dbReference>
<dbReference type="AlphaFoldDB" id="A0A1G7L9N6"/>
<gene>
    <name evidence="5" type="ORF">SAMN04488067_104267</name>
</gene>
<protein>
    <submittedName>
        <fullName evidence="5">HEAT repeat-containing protein</fullName>
    </submittedName>
</protein>
<proteinExistence type="predicted"/>